<feature type="binding site" evidence="19">
    <location>
        <position position="464"/>
    </location>
    <ligand>
        <name>phosphoenolpyruvate</name>
        <dbReference type="ChEBI" id="CHEBI:58702"/>
    </ligand>
</feature>
<dbReference type="InterPro" id="IPR008731">
    <property type="entry name" value="PTS_EIN"/>
</dbReference>
<keyword evidence="9 17" id="KW-0963">Cytoplasm</keyword>
<dbReference type="InterPro" id="IPR040442">
    <property type="entry name" value="Pyrv_kinase-like_dom_sf"/>
</dbReference>
<evidence type="ECO:0000256" key="12">
    <source>
        <dbReference type="ARBA" id="ARBA00022683"/>
    </source>
</evidence>
<dbReference type="InterPro" id="IPR023151">
    <property type="entry name" value="PEP_util_CS"/>
</dbReference>
<evidence type="ECO:0000256" key="6">
    <source>
        <dbReference type="ARBA" id="ARBA00012232"/>
    </source>
</evidence>
<evidence type="ECO:0000256" key="3">
    <source>
        <dbReference type="ARBA" id="ARBA00002728"/>
    </source>
</evidence>
<evidence type="ECO:0000256" key="19">
    <source>
        <dbReference type="PIRSR" id="PIRSR000732-2"/>
    </source>
</evidence>
<feature type="binding site" evidence="20">
    <location>
        <position position="430"/>
    </location>
    <ligand>
        <name>Mg(2+)</name>
        <dbReference type="ChEBI" id="CHEBI:18420"/>
    </ligand>
</feature>
<keyword evidence="8 17" id="KW-0813">Transport</keyword>
<dbReference type="PANTHER" id="PTHR46244">
    <property type="entry name" value="PHOSPHOENOLPYRUVATE-PROTEIN PHOSPHOTRANSFERASE"/>
    <property type="match status" value="1"/>
</dbReference>
<dbReference type="PROSITE" id="PS00742">
    <property type="entry name" value="PEP_ENZYMES_2"/>
    <property type="match status" value="1"/>
</dbReference>
<comment type="cofactor">
    <cofactor evidence="2 17 20">
        <name>Mg(2+)</name>
        <dbReference type="ChEBI" id="CHEBI:18420"/>
    </cofactor>
</comment>
<dbReference type="InterPro" id="IPR015813">
    <property type="entry name" value="Pyrv/PenolPyrv_kinase-like_dom"/>
</dbReference>
<dbReference type="GO" id="GO:0046872">
    <property type="term" value="F:metal ion binding"/>
    <property type="evidence" value="ECO:0007669"/>
    <property type="project" value="UniProtKB-KW"/>
</dbReference>
<feature type="binding site" evidence="19">
    <location>
        <begin position="453"/>
        <end position="454"/>
    </location>
    <ligand>
        <name>phosphoenolpyruvate</name>
        <dbReference type="ChEBI" id="CHEBI:58702"/>
    </ligand>
</feature>
<protein>
    <recommendedName>
        <fullName evidence="7 17">Phosphoenolpyruvate-protein phosphotransferase</fullName>
        <ecNumber evidence="6 17">2.7.3.9</ecNumber>
    </recommendedName>
    <alternativeName>
        <fullName evidence="16 17">Phosphotransferase system, enzyme I</fullName>
    </alternativeName>
</protein>
<evidence type="ECO:0000256" key="21">
    <source>
        <dbReference type="SAM" id="Coils"/>
    </source>
</evidence>
<evidence type="ECO:0000256" key="8">
    <source>
        <dbReference type="ARBA" id="ARBA00022448"/>
    </source>
</evidence>
<dbReference type="EMBL" id="CP071249">
    <property type="protein sequence ID" value="UUF06963.1"/>
    <property type="molecule type" value="Genomic_DNA"/>
</dbReference>
<evidence type="ECO:0000256" key="4">
    <source>
        <dbReference type="ARBA" id="ARBA00004496"/>
    </source>
</evidence>
<keyword evidence="14 17" id="KW-0418">Kinase</keyword>
<dbReference type="InterPro" id="IPR006318">
    <property type="entry name" value="PTS_EI-like"/>
</dbReference>
<evidence type="ECO:0000256" key="10">
    <source>
        <dbReference type="ARBA" id="ARBA00022597"/>
    </source>
</evidence>
<dbReference type="Gene3D" id="3.20.20.60">
    <property type="entry name" value="Phosphoenolpyruvate-binding domains"/>
    <property type="match status" value="1"/>
</dbReference>
<evidence type="ECO:0000256" key="14">
    <source>
        <dbReference type="ARBA" id="ARBA00022777"/>
    </source>
</evidence>
<dbReference type="Pfam" id="PF00391">
    <property type="entry name" value="PEP-utilizers"/>
    <property type="match status" value="1"/>
</dbReference>
<gene>
    <name evidence="26" type="primary">ptsP</name>
    <name evidence="25" type="ORF">J0J69_05485</name>
    <name evidence="26" type="ORF">J0J70_11460</name>
</gene>
<dbReference type="Proteomes" id="UP001058072">
    <property type="component" value="Chromosome"/>
</dbReference>
<evidence type="ECO:0000256" key="2">
    <source>
        <dbReference type="ARBA" id="ARBA00001946"/>
    </source>
</evidence>
<keyword evidence="12 17" id="KW-0598">Phosphotransferase system</keyword>
<dbReference type="GO" id="GO:0008965">
    <property type="term" value="F:phosphoenolpyruvate-protein phosphotransferase activity"/>
    <property type="evidence" value="ECO:0007669"/>
    <property type="project" value="UniProtKB-EC"/>
</dbReference>
<dbReference type="SUPFAM" id="SSF51621">
    <property type="entry name" value="Phosphoenolpyruvate/pyruvate domain"/>
    <property type="match status" value="1"/>
</dbReference>
<keyword evidence="27" id="KW-1185">Reference proteome</keyword>
<dbReference type="GO" id="GO:0009401">
    <property type="term" value="P:phosphoenolpyruvate-dependent sugar phosphotransferase system"/>
    <property type="evidence" value="ECO:0007669"/>
    <property type="project" value="UniProtKB-KW"/>
</dbReference>
<evidence type="ECO:0000256" key="13">
    <source>
        <dbReference type="ARBA" id="ARBA00022723"/>
    </source>
</evidence>
<evidence type="ECO:0000259" key="24">
    <source>
        <dbReference type="Pfam" id="PF05524"/>
    </source>
</evidence>
<dbReference type="SUPFAM" id="SSF52009">
    <property type="entry name" value="Phosphohistidine domain"/>
    <property type="match status" value="1"/>
</dbReference>
<feature type="binding site" evidence="19">
    <location>
        <position position="295"/>
    </location>
    <ligand>
        <name>phosphoenolpyruvate</name>
        <dbReference type="ChEBI" id="CHEBI:58702"/>
    </ligand>
</feature>
<feature type="coiled-coil region" evidence="21">
    <location>
        <begin position="32"/>
        <end position="59"/>
    </location>
</feature>
<keyword evidence="15 17" id="KW-0460">Magnesium</keyword>
<dbReference type="PIRSF" id="PIRSF000732">
    <property type="entry name" value="PTS_enzyme_I"/>
    <property type="match status" value="1"/>
</dbReference>
<dbReference type="Proteomes" id="UP001058016">
    <property type="component" value="Chromosome"/>
</dbReference>
<feature type="domain" description="PEP-utilising enzyme mobile" evidence="22">
    <location>
        <begin position="152"/>
        <end position="224"/>
    </location>
</feature>
<comment type="subcellular location">
    <subcellularLocation>
        <location evidence="4 17">Cytoplasm</location>
    </subcellularLocation>
</comment>
<dbReference type="NCBIfam" id="TIGR01417">
    <property type="entry name" value="PTS_I_fam"/>
    <property type="match status" value="1"/>
</dbReference>
<dbReference type="PRINTS" id="PR01736">
    <property type="entry name" value="PHPHTRNFRASE"/>
</dbReference>
<comment type="catalytic activity">
    <reaction evidence="1 17">
        <text>L-histidyl-[protein] + phosphoenolpyruvate = N(pros)-phospho-L-histidyl-[protein] + pyruvate</text>
        <dbReference type="Rhea" id="RHEA:23880"/>
        <dbReference type="Rhea" id="RHEA-COMP:9745"/>
        <dbReference type="Rhea" id="RHEA-COMP:9746"/>
        <dbReference type="ChEBI" id="CHEBI:15361"/>
        <dbReference type="ChEBI" id="CHEBI:29979"/>
        <dbReference type="ChEBI" id="CHEBI:58702"/>
        <dbReference type="ChEBI" id="CHEBI:64837"/>
        <dbReference type="EC" id="2.7.3.9"/>
    </reaction>
</comment>
<feature type="active site" description="Tele-phosphohistidine intermediate" evidence="18">
    <location>
        <position position="188"/>
    </location>
</feature>
<accession>A0A9Q9CP91</accession>
<evidence type="ECO:0000256" key="5">
    <source>
        <dbReference type="ARBA" id="ARBA00007837"/>
    </source>
</evidence>
<comment type="function">
    <text evidence="3 17">General (non sugar-specific) component of the phosphoenolpyruvate-dependent sugar phosphotransferase system (sugar PTS). This major carbohydrate active-transport system catalyzes the phosphorylation of incoming sugar substrates concomitantly with their translocation across the cell membrane. Enzyme I transfers the phosphoryl group from phosphoenolpyruvate (PEP) to the phosphoryl carrier protein (HPr).</text>
</comment>
<dbReference type="InterPro" id="IPR036637">
    <property type="entry name" value="Phosphohistidine_dom_sf"/>
</dbReference>
<evidence type="ECO:0000256" key="15">
    <source>
        <dbReference type="ARBA" id="ARBA00022842"/>
    </source>
</evidence>
<dbReference type="PROSITE" id="PS00370">
    <property type="entry name" value="PEP_ENZYMES_PHOS_SITE"/>
    <property type="match status" value="1"/>
</dbReference>
<sequence>MNIKGIAASNGIAIAKAFKLIEPELTVVKATISDVEAEINLYKEALVKTTEELQKIKVKAAQNLSEEEAAVFDAHINMANDPELLSQTTDKIKSESVNAAYAFDEVSNMFIMMFESMDNEYFRERAADIKDIKKRILAHLLGVKVNDPSTIDEQVVIIAEDLTPSDTAQLDRNFVKGFATNIGGRTSHSAIMARSLEIPAVVGTKTILEDVKDGDMIILDGLEGNVIVNPTAEQVAHYEEVAKQYEAQKAEWAKLKNEKTVSKDGQHVELAANIGTPKDVEGVLANGGEAVGLYRTEFLYMGRDNFPTEEEQFEAYKAVLEAMGDKPVVVRTLDIGGDKELPYLHLPKEMNPFLGYRAIRLCLDDTDLFRTQLRALLRASAYGKLRIMFPMIATLNEFRSAKALLLEEKAKLVAEGVTVSEEIEVGMMVEIPSAAVLADQFAKEVDFFSIGTNDLIQYTMAADRMNEKVSYLYQPYNPSILRLVKMVIDAAHKEGKWTGMCGEMAGDQTAIPLLLGLGLDEFSMSATSILPARSLISKLSKAEMADLAAEALNKSTVEEVIELVESIQK</sequence>
<evidence type="ECO:0000256" key="18">
    <source>
        <dbReference type="PIRSR" id="PIRSR000732-1"/>
    </source>
</evidence>
<evidence type="ECO:0000256" key="9">
    <source>
        <dbReference type="ARBA" id="ARBA00022490"/>
    </source>
</evidence>
<name>A0A9Q9CP91_9FIRM</name>
<dbReference type="PANTHER" id="PTHR46244:SF3">
    <property type="entry name" value="PHOSPHOENOLPYRUVATE-PROTEIN PHOSPHOTRANSFERASE"/>
    <property type="match status" value="1"/>
</dbReference>
<feature type="domain" description="PEP-utilising enzyme C-terminal" evidence="23">
    <location>
        <begin position="249"/>
        <end position="539"/>
    </location>
</feature>
<dbReference type="FunFam" id="3.20.20.60:FF:000007">
    <property type="entry name" value="Phosphoenolpyruvate-protein phosphotransferase"/>
    <property type="match status" value="1"/>
</dbReference>
<dbReference type="InterPro" id="IPR000121">
    <property type="entry name" value="PEP_util_C"/>
</dbReference>
<feature type="binding site" evidence="19">
    <location>
        <position position="331"/>
    </location>
    <ligand>
        <name>phosphoenolpyruvate</name>
        <dbReference type="ChEBI" id="CHEBI:58702"/>
    </ligand>
</feature>
<proteinExistence type="inferred from homology"/>
<evidence type="ECO:0000313" key="25">
    <source>
        <dbReference type="EMBL" id="UUF06963.1"/>
    </source>
</evidence>
<organism evidence="26 28">
    <name type="scientific">Turicibacter bilis</name>
    <dbReference type="NCBI Taxonomy" id="2735723"/>
    <lineage>
        <taxon>Bacteria</taxon>
        <taxon>Bacillati</taxon>
        <taxon>Bacillota</taxon>
        <taxon>Erysipelotrichia</taxon>
        <taxon>Erysipelotrichales</taxon>
        <taxon>Turicibacteraceae</taxon>
        <taxon>Turicibacter</taxon>
    </lineage>
</organism>
<feature type="binding site" evidence="20">
    <location>
        <position position="454"/>
    </location>
    <ligand>
        <name>Mg(2+)</name>
        <dbReference type="ChEBI" id="CHEBI:18420"/>
    </ligand>
</feature>
<dbReference type="Gene3D" id="3.50.30.10">
    <property type="entry name" value="Phosphohistidine domain"/>
    <property type="match status" value="1"/>
</dbReference>
<evidence type="ECO:0000313" key="27">
    <source>
        <dbReference type="Proteomes" id="UP001058016"/>
    </source>
</evidence>
<dbReference type="AlphaFoldDB" id="A0A9Q9CP91"/>
<evidence type="ECO:0000256" key="11">
    <source>
        <dbReference type="ARBA" id="ARBA00022679"/>
    </source>
</evidence>
<dbReference type="SUPFAM" id="SSF47831">
    <property type="entry name" value="Enzyme I of the PEP:sugar phosphotransferase system HPr-binding (sub)domain"/>
    <property type="match status" value="1"/>
</dbReference>
<keyword evidence="21" id="KW-0175">Coiled coil</keyword>
<evidence type="ECO:0000256" key="17">
    <source>
        <dbReference type="PIRNR" id="PIRNR000732"/>
    </source>
</evidence>
<feature type="domain" description="Phosphotransferase system enzyme I N-terminal" evidence="24">
    <location>
        <begin position="4"/>
        <end position="125"/>
    </location>
</feature>
<dbReference type="EC" id="2.7.3.9" evidence="6 17"/>
<dbReference type="InterPro" id="IPR024692">
    <property type="entry name" value="PTS_EI"/>
</dbReference>
<dbReference type="InterPro" id="IPR008279">
    <property type="entry name" value="PEP-util_enz_mobile_dom"/>
</dbReference>
<evidence type="ECO:0000259" key="22">
    <source>
        <dbReference type="Pfam" id="PF00391"/>
    </source>
</evidence>
<evidence type="ECO:0000256" key="7">
    <source>
        <dbReference type="ARBA" id="ARBA00016544"/>
    </source>
</evidence>
<dbReference type="InterPro" id="IPR050499">
    <property type="entry name" value="PEP-utilizing_PTS_enzyme"/>
</dbReference>
<evidence type="ECO:0000256" key="1">
    <source>
        <dbReference type="ARBA" id="ARBA00000683"/>
    </source>
</evidence>
<comment type="similarity">
    <text evidence="5 17">Belongs to the PEP-utilizing enzyme family.</text>
</comment>
<evidence type="ECO:0000313" key="26">
    <source>
        <dbReference type="EMBL" id="UUF08192.1"/>
    </source>
</evidence>
<reference evidence="26 27" key="1">
    <citation type="submission" date="2021-03" db="EMBL/GenBank/DDBJ databases">
        <title>Comparative Genomics and Metabolomics in the genus Turicibacter.</title>
        <authorList>
            <person name="Maki J."/>
            <person name="Looft T."/>
        </authorList>
    </citation>
    <scope>NUCLEOTIDE SEQUENCE</scope>
    <source>
        <strain evidence="26">ISU324</strain>
        <strain evidence="25 27">MMM721</strain>
    </source>
</reference>
<dbReference type="InterPro" id="IPR018274">
    <property type="entry name" value="PEP_util_AS"/>
</dbReference>
<evidence type="ECO:0000256" key="20">
    <source>
        <dbReference type="PIRSR" id="PIRSR000732-3"/>
    </source>
</evidence>
<dbReference type="GO" id="GO:0016301">
    <property type="term" value="F:kinase activity"/>
    <property type="evidence" value="ECO:0007669"/>
    <property type="project" value="UniProtKB-KW"/>
</dbReference>
<dbReference type="RefSeq" id="WP_055276445.1">
    <property type="nucleotide sequence ID" value="NZ_CP071249.1"/>
</dbReference>
<evidence type="ECO:0000313" key="28">
    <source>
        <dbReference type="Proteomes" id="UP001058072"/>
    </source>
</evidence>
<keyword evidence="13 17" id="KW-0479">Metal-binding</keyword>
<dbReference type="InterPro" id="IPR036618">
    <property type="entry name" value="PtsI_HPr-bd_sf"/>
</dbReference>
<keyword evidence="11 17" id="KW-0808">Transferase</keyword>
<feature type="active site" description="Proton donor" evidence="18">
    <location>
        <position position="501"/>
    </location>
</feature>
<dbReference type="Pfam" id="PF05524">
    <property type="entry name" value="PEP-utilisers_N"/>
    <property type="match status" value="1"/>
</dbReference>
<dbReference type="Gene3D" id="1.10.274.10">
    <property type="entry name" value="PtsI, HPr-binding domain"/>
    <property type="match status" value="1"/>
</dbReference>
<dbReference type="Pfam" id="PF02896">
    <property type="entry name" value="PEP-utilizers_C"/>
    <property type="match status" value="1"/>
</dbReference>
<keyword evidence="10 17" id="KW-0762">Sugar transport</keyword>
<dbReference type="EMBL" id="CP071250">
    <property type="protein sequence ID" value="UUF08192.1"/>
    <property type="molecule type" value="Genomic_DNA"/>
</dbReference>
<evidence type="ECO:0000259" key="23">
    <source>
        <dbReference type="Pfam" id="PF02896"/>
    </source>
</evidence>
<evidence type="ECO:0000256" key="16">
    <source>
        <dbReference type="ARBA" id="ARBA00033235"/>
    </source>
</evidence>
<dbReference type="GO" id="GO:0005737">
    <property type="term" value="C:cytoplasm"/>
    <property type="evidence" value="ECO:0007669"/>
    <property type="project" value="UniProtKB-SubCell"/>
</dbReference>